<dbReference type="Gene3D" id="3.30.230.10">
    <property type="match status" value="1"/>
</dbReference>
<evidence type="ECO:0000313" key="9">
    <source>
        <dbReference type="Proteomes" id="UP000807342"/>
    </source>
</evidence>
<dbReference type="GO" id="GO:0003723">
    <property type="term" value="F:RNA binding"/>
    <property type="evidence" value="ECO:0007669"/>
    <property type="project" value="InterPro"/>
</dbReference>
<dbReference type="PROSITE" id="PS50881">
    <property type="entry name" value="S5_DSRBD"/>
    <property type="match status" value="1"/>
</dbReference>
<dbReference type="InterPro" id="IPR020568">
    <property type="entry name" value="Ribosomal_Su5_D2-typ_SF"/>
</dbReference>
<dbReference type="InterPro" id="IPR013810">
    <property type="entry name" value="Ribosomal_uS5_N"/>
</dbReference>
<evidence type="ECO:0000256" key="1">
    <source>
        <dbReference type="ARBA" id="ARBA00008945"/>
    </source>
</evidence>
<name>A0A9P5WZ11_9AGAR</name>
<keyword evidence="9" id="KW-1185">Reference proteome</keyword>
<comment type="caution">
    <text evidence="8">The sequence shown here is derived from an EMBL/GenBank/DDBJ whole genome shotgun (WGS) entry which is preliminary data.</text>
</comment>
<evidence type="ECO:0000313" key="8">
    <source>
        <dbReference type="EMBL" id="KAF9441753.1"/>
    </source>
</evidence>
<dbReference type="GO" id="GO:0006412">
    <property type="term" value="P:translation"/>
    <property type="evidence" value="ECO:0007669"/>
    <property type="project" value="InterPro"/>
</dbReference>
<reference evidence="8" key="1">
    <citation type="submission" date="2020-11" db="EMBL/GenBank/DDBJ databases">
        <authorList>
            <consortium name="DOE Joint Genome Institute"/>
            <person name="Ahrendt S."/>
            <person name="Riley R."/>
            <person name="Andreopoulos W."/>
            <person name="Labutti K."/>
            <person name="Pangilinan J."/>
            <person name="Ruiz-Duenas F.J."/>
            <person name="Barrasa J.M."/>
            <person name="Sanchez-Garcia M."/>
            <person name="Camarero S."/>
            <person name="Miyauchi S."/>
            <person name="Serrano A."/>
            <person name="Linde D."/>
            <person name="Babiker R."/>
            <person name="Drula E."/>
            <person name="Ayuso-Fernandez I."/>
            <person name="Pacheco R."/>
            <person name="Padilla G."/>
            <person name="Ferreira P."/>
            <person name="Barriuso J."/>
            <person name="Kellner H."/>
            <person name="Castanera R."/>
            <person name="Alfaro M."/>
            <person name="Ramirez L."/>
            <person name="Pisabarro A.G."/>
            <person name="Kuo A."/>
            <person name="Tritt A."/>
            <person name="Lipzen A."/>
            <person name="He G."/>
            <person name="Yan M."/>
            <person name="Ng V."/>
            <person name="Cullen D."/>
            <person name="Martin F."/>
            <person name="Rosso M.-N."/>
            <person name="Henrissat B."/>
            <person name="Hibbett D."/>
            <person name="Martinez A.T."/>
            <person name="Grigoriev I.V."/>
        </authorList>
    </citation>
    <scope>NUCLEOTIDE SEQUENCE</scope>
    <source>
        <strain evidence="8">MF-IS2</strain>
    </source>
</reference>
<evidence type="ECO:0000256" key="5">
    <source>
        <dbReference type="RuleBase" id="RU003823"/>
    </source>
</evidence>
<dbReference type="InterPro" id="IPR014721">
    <property type="entry name" value="Ribsml_uS5_D2-typ_fold_subgr"/>
</dbReference>
<proteinExistence type="inferred from homology"/>
<feature type="region of interest" description="Disordered" evidence="6">
    <location>
        <begin position="216"/>
        <end position="239"/>
    </location>
</feature>
<feature type="domain" description="S5 DRBM" evidence="7">
    <location>
        <begin position="250"/>
        <end position="313"/>
    </location>
</feature>
<feature type="compositionally biased region" description="Low complexity" evidence="6">
    <location>
        <begin position="219"/>
        <end position="239"/>
    </location>
</feature>
<dbReference type="GO" id="GO:0005737">
    <property type="term" value="C:cytoplasm"/>
    <property type="evidence" value="ECO:0007669"/>
    <property type="project" value="UniProtKB-ARBA"/>
</dbReference>
<dbReference type="InterPro" id="IPR000851">
    <property type="entry name" value="Ribosomal_uS5"/>
</dbReference>
<dbReference type="Pfam" id="PF03719">
    <property type="entry name" value="Ribosomal_S5_C"/>
    <property type="match status" value="1"/>
</dbReference>
<dbReference type="Gene3D" id="3.30.160.20">
    <property type="match status" value="1"/>
</dbReference>
<evidence type="ECO:0000259" key="7">
    <source>
        <dbReference type="PROSITE" id="PS50881"/>
    </source>
</evidence>
<dbReference type="Pfam" id="PF00333">
    <property type="entry name" value="Ribosomal_S5"/>
    <property type="match status" value="1"/>
</dbReference>
<dbReference type="GO" id="GO:0003735">
    <property type="term" value="F:structural constituent of ribosome"/>
    <property type="evidence" value="ECO:0007669"/>
    <property type="project" value="UniProtKB-UniRule"/>
</dbReference>
<dbReference type="EMBL" id="MU151796">
    <property type="protein sequence ID" value="KAF9441753.1"/>
    <property type="molecule type" value="Genomic_DNA"/>
</dbReference>
<dbReference type="PANTHER" id="PTHR48277:SF1">
    <property type="entry name" value="MITOCHONDRIAL RIBOSOMAL PROTEIN S5"/>
    <property type="match status" value="1"/>
</dbReference>
<organism evidence="8 9">
    <name type="scientific">Macrolepiota fuliginosa MF-IS2</name>
    <dbReference type="NCBI Taxonomy" id="1400762"/>
    <lineage>
        <taxon>Eukaryota</taxon>
        <taxon>Fungi</taxon>
        <taxon>Dikarya</taxon>
        <taxon>Basidiomycota</taxon>
        <taxon>Agaricomycotina</taxon>
        <taxon>Agaricomycetes</taxon>
        <taxon>Agaricomycetidae</taxon>
        <taxon>Agaricales</taxon>
        <taxon>Agaricineae</taxon>
        <taxon>Agaricaceae</taxon>
        <taxon>Macrolepiota</taxon>
    </lineage>
</organism>
<dbReference type="InterPro" id="IPR005324">
    <property type="entry name" value="Ribosomal_uS5_C"/>
</dbReference>
<dbReference type="Proteomes" id="UP000807342">
    <property type="component" value="Unassembled WGS sequence"/>
</dbReference>
<dbReference type="GO" id="GO:0005840">
    <property type="term" value="C:ribosome"/>
    <property type="evidence" value="ECO:0007669"/>
    <property type="project" value="UniProtKB-KW"/>
</dbReference>
<protein>
    <recommendedName>
        <fullName evidence="7">S5 DRBM domain-containing protein</fullName>
    </recommendedName>
</protein>
<dbReference type="GO" id="GO:1990904">
    <property type="term" value="C:ribonucleoprotein complex"/>
    <property type="evidence" value="ECO:0007669"/>
    <property type="project" value="UniProtKB-UniRule"/>
</dbReference>
<sequence length="429" mass="47172">MQRLAFRPLLRALRVPNYSLRVTRLVPSVAGGSTAPSSARRYTTTTPPPPASQPPVQQEPARISTKASLDPAGVYTPEEYVSIQLNSPELEPFLKALSPEDSAVYDSLLRSLNTENGHTDLLALNDLGEFLAERGVDLHLPDSIFDPPTDEAYYEAEPDSGTISFNEPQKQQENTQALRSLMEPTPHLDARDVFTIPSTKQNPYGGRVITRNHTSIFDSLSPPSSPASSSNSGEGTSQSFALPMSQVRNLYQSILIARTVKQQTGKGKIMRKFFLVLIGDGNGLVGYGQSKDPNARLALQKARIEAVKNMDWVERFEQRTVWTEMETKLGATRLIVRPRPVGFGLRCNPFLHQIMRAAGFKDVSAKVWGSRNKLNVIKAAFRMLHAGHAPVGMGDGVGGKGMRLSKGIGMQGQVELERARGRKLISLRK</sequence>
<dbReference type="SUPFAM" id="SSF54768">
    <property type="entry name" value="dsRNA-binding domain-like"/>
    <property type="match status" value="1"/>
</dbReference>
<gene>
    <name evidence="8" type="ORF">P691DRAFT_779690</name>
</gene>
<evidence type="ECO:0000256" key="6">
    <source>
        <dbReference type="SAM" id="MobiDB-lite"/>
    </source>
</evidence>
<feature type="compositionally biased region" description="Low complexity" evidence="6">
    <location>
        <begin position="33"/>
        <end position="45"/>
    </location>
</feature>
<evidence type="ECO:0000256" key="3">
    <source>
        <dbReference type="ARBA" id="ARBA00023274"/>
    </source>
</evidence>
<accession>A0A9P5WZ11</accession>
<evidence type="ECO:0000256" key="2">
    <source>
        <dbReference type="ARBA" id="ARBA00022980"/>
    </source>
</evidence>
<dbReference type="PANTHER" id="PTHR48277">
    <property type="entry name" value="MITOCHONDRIAL RIBOSOMAL PROTEIN S5"/>
    <property type="match status" value="1"/>
</dbReference>
<dbReference type="OrthoDB" id="309483at2759"/>
<dbReference type="AlphaFoldDB" id="A0A9P5WZ11"/>
<dbReference type="SUPFAM" id="SSF54211">
    <property type="entry name" value="Ribosomal protein S5 domain 2-like"/>
    <property type="match status" value="1"/>
</dbReference>
<evidence type="ECO:0000256" key="4">
    <source>
        <dbReference type="PROSITE-ProRule" id="PRU00268"/>
    </source>
</evidence>
<keyword evidence="3 4" id="KW-0687">Ribonucleoprotein</keyword>
<feature type="region of interest" description="Disordered" evidence="6">
    <location>
        <begin position="29"/>
        <end position="63"/>
    </location>
</feature>
<dbReference type="FunFam" id="3.30.230.10:FF:000002">
    <property type="entry name" value="30S ribosomal protein S5"/>
    <property type="match status" value="1"/>
</dbReference>
<keyword evidence="2 4" id="KW-0689">Ribosomal protein</keyword>
<comment type="similarity">
    <text evidence="1 5">Belongs to the universal ribosomal protein uS5 family.</text>
</comment>